<gene>
    <name evidence="1" type="ORF">GCM10025780_04370</name>
</gene>
<evidence type="ECO:0000313" key="2">
    <source>
        <dbReference type="Proteomes" id="UP001501295"/>
    </source>
</evidence>
<comment type="caution">
    <text evidence="1">The sequence shown here is derived from an EMBL/GenBank/DDBJ whole genome shotgun (WGS) entry which is preliminary data.</text>
</comment>
<proteinExistence type="predicted"/>
<dbReference type="EMBL" id="BAABLM010000001">
    <property type="protein sequence ID" value="GAA4665976.1"/>
    <property type="molecule type" value="Genomic_DNA"/>
</dbReference>
<organism evidence="1 2">
    <name type="scientific">Frondihabitans cladoniiphilus</name>
    <dbReference type="NCBI Taxonomy" id="715785"/>
    <lineage>
        <taxon>Bacteria</taxon>
        <taxon>Bacillati</taxon>
        <taxon>Actinomycetota</taxon>
        <taxon>Actinomycetes</taxon>
        <taxon>Micrococcales</taxon>
        <taxon>Microbacteriaceae</taxon>
        <taxon>Frondihabitans</taxon>
    </lineage>
</organism>
<sequence length="124" mass="12731">MGAASKAPETCTALDAEPAAVGVQEACVSLVALEVGVDVEVDEAVLVELVDVHPARARAITGTTARADRESGRRIGDFRTGAVVSAVQGGGPGIGRPVAVADGPRQCAGRIRRVAECRPERWAC</sequence>
<keyword evidence="2" id="KW-1185">Reference proteome</keyword>
<protein>
    <submittedName>
        <fullName evidence="1">Uncharacterized protein</fullName>
    </submittedName>
</protein>
<dbReference type="Proteomes" id="UP001501295">
    <property type="component" value="Unassembled WGS sequence"/>
</dbReference>
<name>A0ABP8VML0_9MICO</name>
<evidence type="ECO:0000313" key="1">
    <source>
        <dbReference type="EMBL" id="GAA4665976.1"/>
    </source>
</evidence>
<accession>A0ABP8VML0</accession>
<reference evidence="2" key="1">
    <citation type="journal article" date="2019" name="Int. J. Syst. Evol. Microbiol.">
        <title>The Global Catalogue of Microorganisms (GCM) 10K type strain sequencing project: providing services to taxonomists for standard genome sequencing and annotation.</title>
        <authorList>
            <consortium name="The Broad Institute Genomics Platform"/>
            <consortium name="The Broad Institute Genome Sequencing Center for Infectious Disease"/>
            <person name="Wu L."/>
            <person name="Ma J."/>
        </authorList>
    </citation>
    <scope>NUCLEOTIDE SEQUENCE [LARGE SCALE GENOMIC DNA]</scope>
    <source>
        <strain evidence="2">JCM 18956</strain>
    </source>
</reference>